<keyword evidence="2" id="KW-1185">Reference proteome</keyword>
<dbReference type="SUPFAM" id="SSF53335">
    <property type="entry name" value="S-adenosyl-L-methionine-dependent methyltransferases"/>
    <property type="match status" value="1"/>
</dbReference>
<dbReference type="Proteomes" id="UP001500552">
    <property type="component" value="Unassembled WGS sequence"/>
</dbReference>
<dbReference type="EMBL" id="BAABHC010000004">
    <property type="protein sequence ID" value="GAA4428209.1"/>
    <property type="molecule type" value="Genomic_DNA"/>
</dbReference>
<accession>A0ABP8LH11</accession>
<gene>
    <name evidence="1" type="ORF">GCM10023188_12220</name>
</gene>
<protein>
    <recommendedName>
        <fullName evidence="3">Methyltransferase domain-containing protein</fullName>
    </recommendedName>
</protein>
<dbReference type="Pfam" id="PF13578">
    <property type="entry name" value="Methyltransf_24"/>
    <property type="match status" value="1"/>
</dbReference>
<evidence type="ECO:0008006" key="3">
    <source>
        <dbReference type="Google" id="ProtNLM"/>
    </source>
</evidence>
<evidence type="ECO:0000313" key="1">
    <source>
        <dbReference type="EMBL" id="GAA4428209.1"/>
    </source>
</evidence>
<comment type="caution">
    <text evidence="1">The sequence shown here is derived from an EMBL/GenBank/DDBJ whole genome shotgun (WGS) entry which is preliminary data.</text>
</comment>
<dbReference type="RefSeq" id="WP_345157553.1">
    <property type="nucleotide sequence ID" value="NZ_BAABHC010000004.1"/>
</dbReference>
<name>A0ABP8LH11_9BACT</name>
<sequence>MYKSLKKLKRKYGIFNPLQNQLKLDDILSTNFISSLLKDNLYIPFTGWSLRPYCLAYVLNEILINNRKSIIEFGSGISTILIARLAQLNDLDLRLISVEHNLEWQNHIKKILDKEQLDQYVEFASIPLTKSENSLDNLTWYDEENLNKQVKETKFDLVLVDGPPADLGLERFTAMPFLIDKLATSYTIFLDDAHRKDEQQITHLWKKQYDLQFEIHGGTLGVCRKGNHFDSNPVLYSF</sequence>
<proteinExistence type="predicted"/>
<organism evidence="1 2">
    <name type="scientific">Pontibacter saemangeumensis</name>
    <dbReference type="NCBI Taxonomy" id="1084525"/>
    <lineage>
        <taxon>Bacteria</taxon>
        <taxon>Pseudomonadati</taxon>
        <taxon>Bacteroidota</taxon>
        <taxon>Cytophagia</taxon>
        <taxon>Cytophagales</taxon>
        <taxon>Hymenobacteraceae</taxon>
        <taxon>Pontibacter</taxon>
    </lineage>
</organism>
<dbReference type="Gene3D" id="3.40.50.150">
    <property type="entry name" value="Vaccinia Virus protein VP39"/>
    <property type="match status" value="1"/>
</dbReference>
<evidence type="ECO:0000313" key="2">
    <source>
        <dbReference type="Proteomes" id="UP001500552"/>
    </source>
</evidence>
<reference evidence="2" key="1">
    <citation type="journal article" date="2019" name="Int. J. Syst. Evol. Microbiol.">
        <title>The Global Catalogue of Microorganisms (GCM) 10K type strain sequencing project: providing services to taxonomists for standard genome sequencing and annotation.</title>
        <authorList>
            <consortium name="The Broad Institute Genomics Platform"/>
            <consortium name="The Broad Institute Genome Sequencing Center for Infectious Disease"/>
            <person name="Wu L."/>
            <person name="Ma J."/>
        </authorList>
    </citation>
    <scope>NUCLEOTIDE SEQUENCE [LARGE SCALE GENOMIC DNA]</scope>
    <source>
        <strain evidence="2">JCM 17926</strain>
    </source>
</reference>
<dbReference type="InterPro" id="IPR029063">
    <property type="entry name" value="SAM-dependent_MTases_sf"/>
</dbReference>